<dbReference type="GO" id="GO:0052636">
    <property type="term" value="F:arabinosyltransferase activity"/>
    <property type="evidence" value="ECO:0007669"/>
    <property type="project" value="TreeGrafter"/>
</dbReference>
<keyword evidence="4" id="KW-1185">Reference proteome</keyword>
<evidence type="ECO:0000256" key="1">
    <source>
        <dbReference type="SAM" id="MobiDB-lite"/>
    </source>
</evidence>
<dbReference type="EMBL" id="JALJOV010000841">
    <property type="protein sequence ID" value="KAK9860413.1"/>
    <property type="molecule type" value="Genomic_DNA"/>
</dbReference>
<dbReference type="GO" id="GO:0052325">
    <property type="term" value="P:cell wall pectin biosynthetic process"/>
    <property type="evidence" value="ECO:0007669"/>
    <property type="project" value="TreeGrafter"/>
</dbReference>
<dbReference type="PANTHER" id="PTHR46936">
    <property type="entry name" value="ARABINOSYLTRANSFERASE XEG113"/>
    <property type="match status" value="1"/>
</dbReference>
<evidence type="ECO:0000259" key="2">
    <source>
        <dbReference type="Pfam" id="PF03407"/>
    </source>
</evidence>
<comment type="caution">
    <text evidence="3">The sequence shown here is derived from an EMBL/GenBank/DDBJ whole genome shotgun (WGS) entry which is preliminary data.</text>
</comment>
<evidence type="ECO:0000313" key="4">
    <source>
        <dbReference type="Proteomes" id="UP001485043"/>
    </source>
</evidence>
<evidence type="ECO:0000313" key="3">
    <source>
        <dbReference type="EMBL" id="KAK9860413.1"/>
    </source>
</evidence>
<proteinExistence type="predicted"/>
<feature type="compositionally biased region" description="Polar residues" evidence="1">
    <location>
        <begin position="37"/>
        <end position="72"/>
    </location>
</feature>
<dbReference type="InterPro" id="IPR053250">
    <property type="entry name" value="Glycosyltransferase_77"/>
</dbReference>
<dbReference type="PANTHER" id="PTHR46936:SF1">
    <property type="entry name" value="ARABINOSYLTRANSFERASE XEG113"/>
    <property type="match status" value="1"/>
</dbReference>
<feature type="domain" description="Nucleotide-diphospho-sugar transferase" evidence="2">
    <location>
        <begin position="223"/>
        <end position="418"/>
    </location>
</feature>
<feature type="compositionally biased region" description="Basic and acidic residues" evidence="1">
    <location>
        <begin position="166"/>
        <end position="177"/>
    </location>
</feature>
<sequence>MLSTRSDYDKDSSEFMDELRQLELDKSPPSWLPARMQQKSAAAQDTSADLQDLAQGSQLNAHNADSADTSSIQEHESPPVHSEAPSPPYPPSPITMQNPEDAPVAVQLSSEGADIDLDDRPDHELTLEERDMRNLLDPILDDAFDMEAWPSLSKTVSATHHRAKPHQQERDQRESLRPQENPTAAQTSPIARHLQSTGWKAALDRNASRDQHRATKIWDEMYPGLSAAKDLGWGSPDFFKMGREKIKLLEVFTSMGYDVLLSDVDTLWLKNPLPYVGRYPEADILFASDNLRTSSEGEELEDFRLAASAGNIGILFFRATALPFVQEWNAVLADDDLYWDQNAFNDLFRRGLDFSEEHRQRLFKGYDGRLWMGTLPVSIFCNGHTFFVQRLHESLKVDPYVIHTVFQFSGTPGKRHRLREERLWNDPPEYYDPPGGLMSFDLKIQHLLADAAPKKFDGQLEDFDGHFALVNHELVQVRSALIIAAKLNRTIIMPQLWCGADRWWAPHDGHIPPTQFPLPFPCPMDHIFDLEQMQMELPEADFGSKIRFRESSFLASPNLPPSVRHSQLIVQPCHVWYDMFWDIEPHKDRHRRTLPMPWQPLTGP</sequence>
<feature type="region of interest" description="Disordered" evidence="1">
    <location>
        <begin position="155"/>
        <end position="193"/>
    </location>
</feature>
<gene>
    <name evidence="3" type="ORF">WJX84_002857</name>
</gene>
<dbReference type="AlphaFoldDB" id="A0AAW1SWM1"/>
<accession>A0AAW1SWM1</accession>
<protein>
    <recommendedName>
        <fullName evidence="2">Nucleotide-diphospho-sugar transferase domain-containing protein</fullName>
    </recommendedName>
</protein>
<dbReference type="InterPro" id="IPR005069">
    <property type="entry name" value="Nucl-diP-sugar_transferase"/>
</dbReference>
<feature type="compositionally biased region" description="Polar residues" evidence="1">
    <location>
        <begin position="178"/>
        <end position="193"/>
    </location>
</feature>
<feature type="region of interest" description="Disordered" evidence="1">
    <location>
        <begin position="19"/>
        <end position="99"/>
    </location>
</feature>
<reference evidence="3 4" key="1">
    <citation type="journal article" date="2024" name="Nat. Commun.">
        <title>Phylogenomics reveals the evolutionary origins of lichenization in chlorophyte algae.</title>
        <authorList>
            <person name="Puginier C."/>
            <person name="Libourel C."/>
            <person name="Otte J."/>
            <person name="Skaloud P."/>
            <person name="Haon M."/>
            <person name="Grisel S."/>
            <person name="Petersen M."/>
            <person name="Berrin J.G."/>
            <person name="Delaux P.M."/>
            <person name="Dal Grande F."/>
            <person name="Keller J."/>
        </authorList>
    </citation>
    <scope>NUCLEOTIDE SEQUENCE [LARGE SCALE GENOMIC DNA]</scope>
    <source>
        <strain evidence="3 4">SAG 2523</strain>
    </source>
</reference>
<name>A0AAW1SWM1_9CHLO</name>
<dbReference type="Proteomes" id="UP001485043">
    <property type="component" value="Unassembled WGS sequence"/>
</dbReference>
<organism evidence="3 4">
    <name type="scientific">Apatococcus fuscideae</name>
    <dbReference type="NCBI Taxonomy" id="2026836"/>
    <lineage>
        <taxon>Eukaryota</taxon>
        <taxon>Viridiplantae</taxon>
        <taxon>Chlorophyta</taxon>
        <taxon>core chlorophytes</taxon>
        <taxon>Trebouxiophyceae</taxon>
        <taxon>Chlorellales</taxon>
        <taxon>Chlorellaceae</taxon>
        <taxon>Apatococcus</taxon>
    </lineage>
</organism>
<dbReference type="GO" id="GO:0005794">
    <property type="term" value="C:Golgi apparatus"/>
    <property type="evidence" value="ECO:0007669"/>
    <property type="project" value="TreeGrafter"/>
</dbReference>
<dbReference type="Pfam" id="PF03407">
    <property type="entry name" value="Nucleotid_trans"/>
    <property type="match status" value="1"/>
</dbReference>